<reference evidence="10 11" key="1">
    <citation type="journal article" date="2021" name="Nat. Commun.">
        <title>Genetic determinants of endophytism in the Arabidopsis root mycobiome.</title>
        <authorList>
            <person name="Mesny F."/>
            <person name="Miyauchi S."/>
            <person name="Thiergart T."/>
            <person name="Pickel B."/>
            <person name="Atanasova L."/>
            <person name="Karlsson M."/>
            <person name="Huettel B."/>
            <person name="Barry K.W."/>
            <person name="Haridas S."/>
            <person name="Chen C."/>
            <person name="Bauer D."/>
            <person name="Andreopoulos W."/>
            <person name="Pangilinan J."/>
            <person name="LaButti K."/>
            <person name="Riley R."/>
            <person name="Lipzen A."/>
            <person name="Clum A."/>
            <person name="Drula E."/>
            <person name="Henrissat B."/>
            <person name="Kohler A."/>
            <person name="Grigoriev I.V."/>
            <person name="Martin F.M."/>
            <person name="Hacquard S."/>
        </authorList>
    </citation>
    <scope>NUCLEOTIDE SEQUENCE [LARGE SCALE GENOMIC DNA]</scope>
    <source>
        <strain evidence="10 11">MPI-SDFR-AT-0080</strain>
    </source>
</reference>
<keyword evidence="9" id="KW-0472">Membrane</keyword>
<evidence type="ECO:0000256" key="4">
    <source>
        <dbReference type="ARBA" id="ARBA00022723"/>
    </source>
</evidence>
<dbReference type="PRINTS" id="PR00465">
    <property type="entry name" value="EP450IV"/>
</dbReference>
<keyword evidence="9" id="KW-0812">Transmembrane</keyword>
<dbReference type="SUPFAM" id="SSF48264">
    <property type="entry name" value="Cytochrome P450"/>
    <property type="match status" value="1"/>
</dbReference>
<dbReference type="PANTHER" id="PTHR46206">
    <property type="entry name" value="CYTOCHROME P450"/>
    <property type="match status" value="1"/>
</dbReference>
<dbReference type="InterPro" id="IPR036396">
    <property type="entry name" value="Cyt_P450_sf"/>
</dbReference>
<keyword evidence="7 8" id="KW-0503">Monooxygenase</keyword>
<dbReference type="CDD" id="cd11041">
    <property type="entry name" value="CYP503A1-like"/>
    <property type="match status" value="1"/>
</dbReference>
<organism evidence="10 11">
    <name type="scientific">Macrophomina phaseolina</name>
    <dbReference type="NCBI Taxonomy" id="35725"/>
    <lineage>
        <taxon>Eukaryota</taxon>
        <taxon>Fungi</taxon>
        <taxon>Dikarya</taxon>
        <taxon>Ascomycota</taxon>
        <taxon>Pezizomycotina</taxon>
        <taxon>Dothideomycetes</taxon>
        <taxon>Dothideomycetes incertae sedis</taxon>
        <taxon>Botryosphaeriales</taxon>
        <taxon>Botryosphaeriaceae</taxon>
        <taxon>Macrophomina</taxon>
    </lineage>
</organism>
<feature type="transmembrane region" description="Helical" evidence="9">
    <location>
        <begin position="12"/>
        <end position="36"/>
    </location>
</feature>
<dbReference type="PANTHER" id="PTHR46206:SF2">
    <property type="entry name" value="CYTOCHROME P450 MONOOXYGENASE AUSG-RELATED"/>
    <property type="match status" value="1"/>
</dbReference>
<evidence type="ECO:0000313" key="11">
    <source>
        <dbReference type="Proteomes" id="UP000774617"/>
    </source>
</evidence>
<dbReference type="InterPro" id="IPR002403">
    <property type="entry name" value="Cyt_P450_E_grp-IV"/>
</dbReference>
<evidence type="ECO:0000256" key="9">
    <source>
        <dbReference type="SAM" id="Phobius"/>
    </source>
</evidence>
<keyword evidence="3 8" id="KW-0349">Heme</keyword>
<evidence type="ECO:0000256" key="6">
    <source>
        <dbReference type="ARBA" id="ARBA00023004"/>
    </source>
</evidence>
<keyword evidence="4 8" id="KW-0479">Metal-binding</keyword>
<comment type="cofactor">
    <cofactor evidence="1">
        <name>heme</name>
        <dbReference type="ChEBI" id="CHEBI:30413"/>
    </cofactor>
</comment>
<protein>
    <submittedName>
        <fullName evidence="10">Cytochrome P450</fullName>
    </submittedName>
</protein>
<comment type="caution">
    <text evidence="10">The sequence shown here is derived from an EMBL/GenBank/DDBJ whole genome shotgun (WGS) entry which is preliminary data.</text>
</comment>
<gene>
    <name evidence="10" type="ORF">B0J12DRAFT_734793</name>
</gene>
<accession>A0ABQ8GW48</accession>
<dbReference type="Gene3D" id="1.10.630.10">
    <property type="entry name" value="Cytochrome P450"/>
    <property type="match status" value="1"/>
</dbReference>
<keyword evidence="11" id="KW-1185">Reference proteome</keyword>
<evidence type="ECO:0000256" key="7">
    <source>
        <dbReference type="ARBA" id="ARBA00023033"/>
    </source>
</evidence>
<keyword evidence="6 8" id="KW-0408">Iron</keyword>
<dbReference type="PROSITE" id="PS00086">
    <property type="entry name" value="CYTOCHROME_P450"/>
    <property type="match status" value="1"/>
</dbReference>
<dbReference type="InterPro" id="IPR017972">
    <property type="entry name" value="Cyt_P450_CS"/>
</dbReference>
<evidence type="ECO:0000256" key="1">
    <source>
        <dbReference type="ARBA" id="ARBA00001971"/>
    </source>
</evidence>
<name>A0ABQ8GW48_9PEZI</name>
<evidence type="ECO:0000256" key="2">
    <source>
        <dbReference type="ARBA" id="ARBA00010617"/>
    </source>
</evidence>
<evidence type="ECO:0000313" key="10">
    <source>
        <dbReference type="EMBL" id="KAH7065482.1"/>
    </source>
</evidence>
<keyword evidence="9" id="KW-1133">Transmembrane helix</keyword>
<dbReference type="EMBL" id="JAGTJR010000001">
    <property type="protein sequence ID" value="KAH7065482.1"/>
    <property type="molecule type" value="Genomic_DNA"/>
</dbReference>
<evidence type="ECO:0000256" key="3">
    <source>
        <dbReference type="ARBA" id="ARBA00022617"/>
    </source>
</evidence>
<dbReference type="Pfam" id="PF00067">
    <property type="entry name" value="p450"/>
    <property type="match status" value="1"/>
</dbReference>
<evidence type="ECO:0000256" key="8">
    <source>
        <dbReference type="RuleBase" id="RU000461"/>
    </source>
</evidence>
<keyword evidence="5 8" id="KW-0560">Oxidoreductase</keyword>
<proteinExistence type="inferred from homology"/>
<sequence length="538" mass="60495">MALQQLINAKSFPPHLLGVVIFLVAAYGLHALYGILTAQKPVQYIPLIGGDGGLEKSKRRFIQNSREVIRSALRQAQGTVCQIYTDGGPKVLLRPEHIEEIKNDPNFSFEEFIKDEVMTNTTGFKQFNLAPDTLEIFKSVVRVNLTQALSRLTVPLSEETALAMDKFLPPSKEWKQTIPVAGLAVGLVSQLSARAFLGLPICRDPTWLLISGTYARDMMVARQAVRRYAPFLRAAVFPLLPQTKALKRTHRIAYQIIDTELHRRRQRGYTVEKEIDALRWFEEAAEAAGHTSLDIVNGQLGLTMAAVHTTSNALSNALMDLAVRPKLVDELRKEIVEVLGTPQPPSECDGNDGAKKPVASWQKTSLYRLRLLDSFLKESQRFNPGNVMSLRRLAIRPTTLSDGTHIPARAAVFVPTAYMQEHLRSPPFVSPSSFSPPESFDPYRYLRLRDHPGEENRWQFATASSEHFGFGVGLHSCPGRFFASNELKIALIHALVRYDWRCVDGARERPRNILRVDQVIPDPDARLEYRAREAEIVL</sequence>
<comment type="similarity">
    <text evidence="2 8">Belongs to the cytochrome P450 family.</text>
</comment>
<dbReference type="Proteomes" id="UP000774617">
    <property type="component" value="Unassembled WGS sequence"/>
</dbReference>
<dbReference type="InterPro" id="IPR001128">
    <property type="entry name" value="Cyt_P450"/>
</dbReference>
<evidence type="ECO:0000256" key="5">
    <source>
        <dbReference type="ARBA" id="ARBA00023002"/>
    </source>
</evidence>